<sequence length="103" mass="11240">MELNTAFGQALRISRQAAGRTQEDFTRISSRTYISQLERGLKSPTLEKVEELSELLGVHPVTLVAATYLLKDQMFAGDLQSTLLQELKTLGLDGSEVCLGAGL</sequence>
<evidence type="ECO:0000313" key="2">
    <source>
        <dbReference type="EMBL" id="RBA51292.1"/>
    </source>
</evidence>
<proteinExistence type="predicted"/>
<comment type="caution">
    <text evidence="2">The sequence shown here is derived from an EMBL/GenBank/DDBJ whole genome shotgun (WGS) entry which is preliminary data.</text>
</comment>
<dbReference type="RefSeq" id="WP_128121987.1">
    <property type="nucleotide sequence ID" value="NZ_QNTV01000031.1"/>
</dbReference>
<dbReference type="PROSITE" id="PS50943">
    <property type="entry name" value="HTH_CROC1"/>
    <property type="match status" value="1"/>
</dbReference>
<evidence type="ECO:0000313" key="3">
    <source>
        <dbReference type="Proteomes" id="UP000252554"/>
    </source>
</evidence>
<dbReference type="InterPro" id="IPR010982">
    <property type="entry name" value="Lambda_DNA-bd_dom_sf"/>
</dbReference>
<dbReference type="SMART" id="SM00530">
    <property type="entry name" value="HTH_XRE"/>
    <property type="match status" value="1"/>
</dbReference>
<dbReference type="Gene3D" id="1.10.260.40">
    <property type="entry name" value="lambda repressor-like DNA-binding domains"/>
    <property type="match status" value="1"/>
</dbReference>
<reference evidence="2 3" key="1">
    <citation type="submission" date="2018-06" db="EMBL/GenBank/DDBJ databases">
        <title>Whole genome sequencing of four bacterial strains from South Shetland trench revealing bio-synthetic gene clusters.</title>
        <authorList>
            <person name="Abdel-Mageed W.M."/>
            <person name="Lehri B."/>
            <person name="Jarmusch S.A."/>
            <person name="Miranda K."/>
            <person name="Goodfellow M."/>
            <person name="Jaspars M."/>
            <person name="Karlyshev A.V."/>
        </authorList>
    </citation>
    <scope>NUCLEOTIDE SEQUENCE [LARGE SCALE GENOMIC DNA]</scope>
    <source>
        <strain evidence="2 3">SST2</strain>
    </source>
</reference>
<gene>
    <name evidence="2" type="ORF">DQ403_22340</name>
</gene>
<dbReference type="InterPro" id="IPR001387">
    <property type="entry name" value="Cro/C1-type_HTH"/>
</dbReference>
<dbReference type="Proteomes" id="UP000252554">
    <property type="component" value="Unassembled WGS sequence"/>
</dbReference>
<organism evidence="2 3">
    <name type="scientific">Stutzerimonas zhaodongensis</name>
    <dbReference type="NCBI Taxonomy" id="1176257"/>
    <lineage>
        <taxon>Bacteria</taxon>
        <taxon>Pseudomonadati</taxon>
        <taxon>Pseudomonadota</taxon>
        <taxon>Gammaproteobacteria</taxon>
        <taxon>Pseudomonadales</taxon>
        <taxon>Pseudomonadaceae</taxon>
        <taxon>Stutzerimonas</taxon>
    </lineage>
</organism>
<dbReference type="Pfam" id="PF01381">
    <property type="entry name" value="HTH_3"/>
    <property type="match status" value="1"/>
</dbReference>
<accession>A0A365PPH9</accession>
<dbReference type="EMBL" id="QNTV01000031">
    <property type="protein sequence ID" value="RBA51292.1"/>
    <property type="molecule type" value="Genomic_DNA"/>
</dbReference>
<protein>
    <submittedName>
        <fullName evidence="2">Transcriptional regulator</fullName>
    </submittedName>
</protein>
<feature type="domain" description="HTH cro/C1-type" evidence="1">
    <location>
        <begin position="11"/>
        <end position="63"/>
    </location>
</feature>
<evidence type="ECO:0000259" key="1">
    <source>
        <dbReference type="PROSITE" id="PS50943"/>
    </source>
</evidence>
<name>A0A365PPH9_9GAMM</name>
<dbReference type="AlphaFoldDB" id="A0A365PPH9"/>
<dbReference type="SUPFAM" id="SSF47413">
    <property type="entry name" value="lambda repressor-like DNA-binding domains"/>
    <property type="match status" value="1"/>
</dbReference>
<dbReference type="CDD" id="cd00093">
    <property type="entry name" value="HTH_XRE"/>
    <property type="match status" value="1"/>
</dbReference>
<dbReference type="GO" id="GO:0003677">
    <property type="term" value="F:DNA binding"/>
    <property type="evidence" value="ECO:0007669"/>
    <property type="project" value="InterPro"/>
</dbReference>